<evidence type="ECO:0000313" key="1">
    <source>
        <dbReference type="EMBL" id="MFH6603688.1"/>
    </source>
</evidence>
<accession>A0ACC7LIT5</accession>
<keyword evidence="2" id="KW-1185">Reference proteome</keyword>
<proteinExistence type="predicted"/>
<organism evidence="1 2">
    <name type="scientific">Meishania litoralis</name>
    <dbReference type="NCBI Taxonomy" id="3434685"/>
    <lineage>
        <taxon>Bacteria</taxon>
        <taxon>Pseudomonadati</taxon>
        <taxon>Bacteroidota</taxon>
        <taxon>Flavobacteriia</taxon>
        <taxon>Flavobacteriales</taxon>
        <taxon>Flavobacteriaceae</taxon>
        <taxon>Meishania</taxon>
    </lineage>
</organism>
<dbReference type="Proteomes" id="UP001595191">
    <property type="component" value="Unassembled WGS sequence"/>
</dbReference>
<reference evidence="1" key="1">
    <citation type="submission" date="2024-09" db="EMBL/GenBank/DDBJ databases">
        <authorList>
            <person name="Liu J."/>
        </authorList>
    </citation>
    <scope>NUCLEOTIDE SEQUENCE</scope>
    <source>
        <strain evidence="1">NBU2967</strain>
    </source>
</reference>
<sequence>MTKILSATVFRWLFFAIVILDILIVNMGDSEYRLVTKPLILISLLAYFSINGKHLSKSTYYLTLAALSLSLMGDISLLFDNRSNQFFILGLVSFLLAHLTYGAVFLKRRNKKFPIYLYGVLLILIAIGMALFFYLKNDLGALTYPVVIYILGILFMACTALMRIGKVPSSSFLWVFIGALFFVASDSVLAINMFKFDVPWANVLVMGTYATAQYLITEGVLRQNKWVR</sequence>
<evidence type="ECO:0000313" key="2">
    <source>
        <dbReference type="Proteomes" id="UP001595191"/>
    </source>
</evidence>
<gene>
    <name evidence="1" type="ORF">ACEZ3G_09390</name>
</gene>
<comment type="caution">
    <text evidence="1">The sequence shown here is derived from an EMBL/GenBank/DDBJ whole genome shotgun (WGS) entry which is preliminary data.</text>
</comment>
<protein>
    <submittedName>
        <fullName evidence="1">Lysoplasmalogenase</fullName>
    </submittedName>
</protein>
<name>A0ACC7LIT5_9FLAO</name>
<dbReference type="EMBL" id="JBHFPV010000002">
    <property type="protein sequence ID" value="MFH6603688.1"/>
    <property type="molecule type" value="Genomic_DNA"/>
</dbReference>